<feature type="region of interest" description="Disordered" evidence="1">
    <location>
        <begin position="1"/>
        <end position="57"/>
    </location>
</feature>
<dbReference type="Proteomes" id="UP000822688">
    <property type="component" value="Chromosome 3"/>
</dbReference>
<dbReference type="AlphaFoldDB" id="A0A8T0IPV2"/>
<evidence type="ECO:0000313" key="3">
    <source>
        <dbReference type="Proteomes" id="UP000822688"/>
    </source>
</evidence>
<evidence type="ECO:0000313" key="2">
    <source>
        <dbReference type="EMBL" id="KAG0584856.1"/>
    </source>
</evidence>
<evidence type="ECO:0000256" key="1">
    <source>
        <dbReference type="SAM" id="MobiDB-lite"/>
    </source>
</evidence>
<feature type="compositionally biased region" description="Basic and acidic residues" evidence="1">
    <location>
        <begin position="274"/>
        <end position="289"/>
    </location>
</feature>
<feature type="compositionally biased region" description="Acidic residues" evidence="1">
    <location>
        <begin position="200"/>
        <end position="214"/>
    </location>
</feature>
<proteinExistence type="predicted"/>
<keyword evidence="3" id="KW-1185">Reference proteome</keyword>
<accession>A0A8T0IPV2</accession>
<gene>
    <name evidence="2" type="ORF">KC19_3G239800</name>
</gene>
<protein>
    <submittedName>
        <fullName evidence="2">Uncharacterized protein</fullName>
    </submittedName>
</protein>
<name>A0A8T0IPV2_CERPU</name>
<feature type="region of interest" description="Disordered" evidence="1">
    <location>
        <begin position="273"/>
        <end position="292"/>
    </location>
</feature>
<sequence length="423" mass="46547">MSFMSVPALDRLLEPAEGDGSSWRGRGDRRAVMNMSPVFPSSQSNAQASPPPAPFSPSPYVLNFKRRVFDGNGAGESVVAAASSGGQAREATASFRESEVVSELRNKVIGSKNGVSEDGVLPVGEKVESFGGKASREGLERLRGKNGEKMEKVVTDAVVKVEEGIFNGRRWQRSRSRNSSVGQQDIDSVSVASSNREEFFDAPEEPLDDASSDDESLRGQRTPRSIAGGRRDVDAYLKLQLDQEIKRRMAAEDAMAVLQLQCTEMASQLASLDDESHGLDDSDRNERDSGSQAQKLVVAQVVAYSVARGAARAEVHEEMENVVAEKNREIARLRDKLHYYELVNHEMSQRNQEAFELARSRRHIRRNRNQWLMVCAGSVICVGVSAILVSKFAPWATSHFPSKSILPSQLRTDVQHSSSSHDI</sequence>
<comment type="caution">
    <text evidence="2">The sequence shown here is derived from an EMBL/GenBank/DDBJ whole genome shotgun (WGS) entry which is preliminary data.</text>
</comment>
<dbReference type="EMBL" id="CM026423">
    <property type="protein sequence ID" value="KAG0584856.1"/>
    <property type="molecule type" value="Genomic_DNA"/>
</dbReference>
<feature type="compositionally biased region" description="Polar residues" evidence="1">
    <location>
        <begin position="181"/>
        <end position="194"/>
    </location>
</feature>
<feature type="region of interest" description="Disordered" evidence="1">
    <location>
        <begin position="172"/>
        <end position="226"/>
    </location>
</feature>
<reference evidence="2" key="1">
    <citation type="submission" date="2020-06" db="EMBL/GenBank/DDBJ databases">
        <title>WGS assembly of Ceratodon purpureus strain R40.</title>
        <authorList>
            <person name="Carey S.B."/>
            <person name="Jenkins J."/>
            <person name="Shu S."/>
            <person name="Lovell J.T."/>
            <person name="Sreedasyam A."/>
            <person name="Maumus F."/>
            <person name="Tiley G.P."/>
            <person name="Fernandez-Pozo N."/>
            <person name="Barry K."/>
            <person name="Chen C."/>
            <person name="Wang M."/>
            <person name="Lipzen A."/>
            <person name="Daum C."/>
            <person name="Saski C.A."/>
            <person name="Payton A.C."/>
            <person name="Mcbreen J.C."/>
            <person name="Conrad R.E."/>
            <person name="Kollar L.M."/>
            <person name="Olsson S."/>
            <person name="Huttunen S."/>
            <person name="Landis J.B."/>
            <person name="Wickett N.J."/>
            <person name="Johnson M.G."/>
            <person name="Rensing S.A."/>
            <person name="Grimwood J."/>
            <person name="Schmutz J."/>
            <person name="Mcdaniel S.F."/>
        </authorList>
    </citation>
    <scope>NUCLEOTIDE SEQUENCE</scope>
    <source>
        <strain evidence="2">R40</strain>
    </source>
</reference>
<dbReference type="PANTHER" id="PTHR35490">
    <property type="entry name" value="BACTERIOPHAGE N4 ADSORPTION B PROTEIN"/>
    <property type="match status" value="1"/>
</dbReference>
<feature type="compositionally biased region" description="Low complexity" evidence="1">
    <location>
        <begin position="39"/>
        <end position="48"/>
    </location>
</feature>
<dbReference type="PANTHER" id="PTHR35490:SF2">
    <property type="entry name" value="BACTERIOPHAGE N4 ADSORPTION B PROTEIN"/>
    <property type="match status" value="1"/>
</dbReference>
<organism evidence="2 3">
    <name type="scientific">Ceratodon purpureus</name>
    <name type="common">Fire moss</name>
    <name type="synonym">Dicranum purpureum</name>
    <dbReference type="NCBI Taxonomy" id="3225"/>
    <lineage>
        <taxon>Eukaryota</taxon>
        <taxon>Viridiplantae</taxon>
        <taxon>Streptophyta</taxon>
        <taxon>Embryophyta</taxon>
        <taxon>Bryophyta</taxon>
        <taxon>Bryophytina</taxon>
        <taxon>Bryopsida</taxon>
        <taxon>Dicranidae</taxon>
        <taxon>Pseudoditrichales</taxon>
        <taxon>Ditrichaceae</taxon>
        <taxon>Ceratodon</taxon>
    </lineage>
</organism>